<dbReference type="AlphaFoldDB" id="B1ZSD8"/>
<dbReference type="InterPro" id="IPR016152">
    <property type="entry name" value="PTrfase/Anion_transptr"/>
</dbReference>
<dbReference type="Pfam" id="PF00359">
    <property type="entry name" value="PTS_EIIA_2"/>
    <property type="match status" value="1"/>
</dbReference>
<evidence type="ECO:0000313" key="2">
    <source>
        <dbReference type="EMBL" id="ACB75737.1"/>
    </source>
</evidence>
<dbReference type="PANTHER" id="PTHR47738">
    <property type="entry name" value="PTS SYSTEM FRUCTOSE-LIKE EIIA COMPONENT-RELATED"/>
    <property type="match status" value="1"/>
</dbReference>
<dbReference type="Gene3D" id="1.10.10.10">
    <property type="entry name" value="Winged helix-like DNA-binding domain superfamily/Winged helix DNA-binding domain"/>
    <property type="match status" value="1"/>
</dbReference>
<dbReference type="Proteomes" id="UP000007013">
    <property type="component" value="Chromosome"/>
</dbReference>
<dbReference type="InterPro" id="IPR036388">
    <property type="entry name" value="WH-like_DNA-bd_sf"/>
</dbReference>
<accession>B1ZSD8</accession>
<dbReference type="PROSITE" id="PS51094">
    <property type="entry name" value="PTS_EIIA_TYPE_2"/>
    <property type="match status" value="1"/>
</dbReference>
<proteinExistence type="predicted"/>
<dbReference type="GO" id="GO:0030295">
    <property type="term" value="F:protein kinase activator activity"/>
    <property type="evidence" value="ECO:0007669"/>
    <property type="project" value="TreeGrafter"/>
</dbReference>
<dbReference type="SUPFAM" id="SSF46955">
    <property type="entry name" value="Putative DNA-binding domain"/>
    <property type="match status" value="1"/>
</dbReference>
<gene>
    <name evidence="2" type="ordered locus">Oter_2455</name>
</gene>
<dbReference type="InterPro" id="IPR051541">
    <property type="entry name" value="PTS_SugarTrans_NitroReg"/>
</dbReference>
<dbReference type="InterPro" id="IPR009061">
    <property type="entry name" value="DNA-bd_dom_put_sf"/>
</dbReference>
<dbReference type="InterPro" id="IPR041657">
    <property type="entry name" value="HTH_17"/>
</dbReference>
<dbReference type="PANTHER" id="PTHR47738:SF1">
    <property type="entry name" value="NITROGEN REGULATORY PROTEIN"/>
    <property type="match status" value="1"/>
</dbReference>
<dbReference type="RefSeq" id="WP_012375272.1">
    <property type="nucleotide sequence ID" value="NC_010571.1"/>
</dbReference>
<dbReference type="SUPFAM" id="SSF55804">
    <property type="entry name" value="Phoshotransferase/anion transport protein"/>
    <property type="match status" value="1"/>
</dbReference>
<dbReference type="HOGENOM" id="CLU_072531_1_1_0"/>
<keyword evidence="3" id="KW-1185">Reference proteome</keyword>
<name>B1ZSD8_OPITP</name>
<evidence type="ECO:0000313" key="3">
    <source>
        <dbReference type="Proteomes" id="UP000007013"/>
    </source>
</evidence>
<organism evidence="2 3">
    <name type="scientific">Opitutus terrae (strain DSM 11246 / JCM 15787 / PB90-1)</name>
    <dbReference type="NCBI Taxonomy" id="452637"/>
    <lineage>
        <taxon>Bacteria</taxon>
        <taxon>Pseudomonadati</taxon>
        <taxon>Verrucomicrobiota</taxon>
        <taxon>Opitutia</taxon>
        <taxon>Opitutales</taxon>
        <taxon>Opitutaceae</taxon>
        <taxon>Opitutus</taxon>
    </lineage>
</organism>
<dbReference type="EMBL" id="CP001032">
    <property type="protein sequence ID" value="ACB75737.1"/>
    <property type="molecule type" value="Genomic_DNA"/>
</dbReference>
<sequence length="233" mass="24868">MYLNVIQLAESFGVAESVVESWIRDEGLPCVRDSGRLMFDRAQVVAWAAERGLVAKAGFLADQPAAAGPASRLESWLRIGGIWRDVPAGSVRDVLSRVVEKLPGATPTVRQFLAQRVQAPGGITWAAVGHGLALPHLRSHVALGREAGLLAMLFLRDPVSLDGEEAPDGVPVNRLLFFVAPTPRAHLELLAHLSAALSRGSLRQLVRDAAGDQEIFAAVAAAEAEAAHRSRKA</sequence>
<dbReference type="InterPro" id="IPR002178">
    <property type="entry name" value="PTS_EIIA_type-2_dom"/>
</dbReference>
<dbReference type="OrthoDB" id="194758at2"/>
<dbReference type="eggNOG" id="COG1762">
    <property type="taxonomic scope" value="Bacteria"/>
</dbReference>
<reference evidence="2 3" key="1">
    <citation type="journal article" date="2011" name="J. Bacteriol.">
        <title>Genome sequence of the verrucomicrobium Opitutus terrae PB90-1, an abundant inhabitant of rice paddy soil ecosystems.</title>
        <authorList>
            <person name="van Passel M.W."/>
            <person name="Kant R."/>
            <person name="Palva A."/>
            <person name="Copeland A."/>
            <person name="Lucas S."/>
            <person name="Lapidus A."/>
            <person name="Glavina del Rio T."/>
            <person name="Pitluck S."/>
            <person name="Goltsman E."/>
            <person name="Clum A."/>
            <person name="Sun H."/>
            <person name="Schmutz J."/>
            <person name="Larimer F.W."/>
            <person name="Land M.L."/>
            <person name="Hauser L."/>
            <person name="Kyrpides N."/>
            <person name="Mikhailova N."/>
            <person name="Richardson P.P."/>
            <person name="Janssen P.H."/>
            <person name="de Vos W.M."/>
            <person name="Smidt H."/>
        </authorList>
    </citation>
    <scope>NUCLEOTIDE SEQUENCE [LARGE SCALE GENOMIC DNA]</scope>
    <source>
        <strain evidence="3">DSM 11246 / JCM 15787 / PB90-1</strain>
    </source>
</reference>
<dbReference type="Pfam" id="PF12728">
    <property type="entry name" value="HTH_17"/>
    <property type="match status" value="1"/>
</dbReference>
<dbReference type="KEGG" id="ote:Oter_2455"/>
<evidence type="ECO:0000259" key="1">
    <source>
        <dbReference type="PROSITE" id="PS51094"/>
    </source>
</evidence>
<feature type="domain" description="PTS EIIA type-2" evidence="1">
    <location>
        <begin position="75"/>
        <end position="222"/>
    </location>
</feature>
<dbReference type="Gene3D" id="3.40.930.10">
    <property type="entry name" value="Mannitol-specific EII, Chain A"/>
    <property type="match status" value="1"/>
</dbReference>
<protein>
    <submittedName>
        <fullName evidence="2">Putative PTS IIA-like nitrogen-regulatory protein PtsN</fullName>
    </submittedName>
</protein>
<dbReference type="STRING" id="452637.Oter_2455"/>